<dbReference type="GO" id="GO:0004776">
    <property type="term" value="F:succinate-CoA ligase (GDP-forming) activity"/>
    <property type="evidence" value="ECO:0007669"/>
    <property type="project" value="TreeGrafter"/>
</dbReference>
<dbReference type="Pfam" id="PF00549">
    <property type="entry name" value="Ligase_CoA"/>
    <property type="match status" value="1"/>
</dbReference>
<feature type="domain" description="ATP-citrate synthase/succinyl-CoA ligase C-terminal" evidence="1">
    <location>
        <begin position="348"/>
        <end position="509"/>
    </location>
</feature>
<evidence type="ECO:0000313" key="4">
    <source>
        <dbReference type="Proteomes" id="UP000308891"/>
    </source>
</evidence>
<evidence type="ECO:0000313" key="3">
    <source>
        <dbReference type="EMBL" id="TIC83351.1"/>
    </source>
</evidence>
<dbReference type="GO" id="GO:0009361">
    <property type="term" value="C:succinate-CoA ligase complex (ADP-forming)"/>
    <property type="evidence" value="ECO:0007669"/>
    <property type="project" value="TreeGrafter"/>
</dbReference>
<name>A0A4T0UWW6_9NEIS</name>
<dbReference type="EMBL" id="STGJ01000007">
    <property type="protein sequence ID" value="TIC83351.1"/>
    <property type="molecule type" value="Genomic_DNA"/>
</dbReference>
<dbReference type="GO" id="GO:0006099">
    <property type="term" value="P:tricarboxylic acid cycle"/>
    <property type="evidence" value="ECO:0007669"/>
    <property type="project" value="TreeGrafter"/>
</dbReference>
<proteinExistence type="predicted"/>
<dbReference type="PANTHER" id="PTHR11117:SF24">
    <property type="entry name" value="PROTEIN FDRA"/>
    <property type="match status" value="1"/>
</dbReference>
<dbReference type="NCBIfam" id="NF004760">
    <property type="entry name" value="PRK06091.1"/>
    <property type="match status" value="1"/>
</dbReference>
<protein>
    <submittedName>
        <fullName evidence="3">Acyl-CoA synthetase FdrA</fullName>
    </submittedName>
</protein>
<dbReference type="Gene3D" id="3.40.50.720">
    <property type="entry name" value="NAD(P)-binding Rossmann-like Domain"/>
    <property type="match status" value="1"/>
</dbReference>
<sequence>MSLHLAILRNQYRDSVALMQLSAALAKLEGIRQASAVMATPANLALLERAGLVSGAPEAAPNDLLIALEGDEAAFDSALDTARQALEAKGGDGDGGPQRLPANSLTMALERQGDSNLALISVPGQYATAEAEKALRAGLNVMLFSDNVSGEDERRLKELATSLGRIVMGPDCGTAIIHGVPLAFANVCRPGRIGCVGASGTGLQQVTVLIDRLGEGVSQAIGTGGHDLAEAIGGLSMLAGIRALGEDDATRVIVLVSKPPAEAVARKVLDAALATGKPVIVNFLGADPARLPQHPHLHYASTLQSAAQMAVACARGDAVADSASAFDAGVARAARSLLAPRQCMLRGLYSGGTFCYEATLMLGGALPGLRSNTPAKGVPAPDDVWQASGHCLIDLGDDEFTRGRPHPMIDHRLRNERFLAAAGDASVAVILFDIVLGYGAHEDPLSAMRDTLLEARAMAREAGRPLHLVATVCGTDADPQGYARQCAGFAELGVMLAASNAEAVALARAIVADL</sequence>
<reference evidence="3 4" key="1">
    <citation type="submission" date="2019-04" db="EMBL/GenBank/DDBJ databases">
        <title>Crenobacter sp. nov.</title>
        <authorList>
            <person name="Shi S."/>
        </authorList>
    </citation>
    <scope>NUCLEOTIDE SEQUENCE [LARGE SCALE GENOMIC DNA]</scope>
    <source>
        <strain evidence="3 4">GY 70310</strain>
    </source>
</reference>
<dbReference type="PANTHER" id="PTHR11117">
    <property type="entry name" value="SUCCINYL-COA LIGASE SUBUNIT ALPHA"/>
    <property type="match status" value="1"/>
</dbReference>
<comment type="caution">
    <text evidence="3">The sequence shown here is derived from an EMBL/GenBank/DDBJ whole genome shotgun (WGS) entry which is preliminary data.</text>
</comment>
<dbReference type="Gene3D" id="3.40.50.261">
    <property type="entry name" value="Succinyl-CoA synthetase domains"/>
    <property type="match status" value="2"/>
</dbReference>
<dbReference type="GO" id="GO:0005829">
    <property type="term" value="C:cytosol"/>
    <property type="evidence" value="ECO:0007669"/>
    <property type="project" value="TreeGrafter"/>
</dbReference>
<dbReference type="OrthoDB" id="5580580at2"/>
<accession>A0A4T0UWW6</accession>
<dbReference type="RefSeq" id="WP_136552489.1">
    <property type="nucleotide sequence ID" value="NZ_STGJ01000007.1"/>
</dbReference>
<dbReference type="InterPro" id="IPR005811">
    <property type="entry name" value="SUCC_ACL_C"/>
</dbReference>
<dbReference type="AlphaFoldDB" id="A0A4T0UWW6"/>
<feature type="domain" description="CoA-binding" evidence="2">
    <location>
        <begin position="190"/>
        <end position="283"/>
    </location>
</feature>
<dbReference type="Pfam" id="PF02629">
    <property type="entry name" value="CoA_binding"/>
    <property type="match status" value="1"/>
</dbReference>
<dbReference type="InterPro" id="IPR016102">
    <property type="entry name" value="Succinyl-CoA_synth-like"/>
</dbReference>
<evidence type="ECO:0000259" key="2">
    <source>
        <dbReference type="Pfam" id="PF02629"/>
    </source>
</evidence>
<organism evidence="3 4">
    <name type="scientific">Crenobacter intestini</name>
    <dbReference type="NCBI Taxonomy" id="2563443"/>
    <lineage>
        <taxon>Bacteria</taxon>
        <taxon>Pseudomonadati</taxon>
        <taxon>Pseudomonadota</taxon>
        <taxon>Betaproteobacteria</taxon>
        <taxon>Neisseriales</taxon>
        <taxon>Neisseriaceae</taxon>
        <taxon>Crenobacter</taxon>
    </lineage>
</organism>
<keyword evidence="4" id="KW-1185">Reference proteome</keyword>
<dbReference type="GO" id="GO:0004775">
    <property type="term" value="F:succinate-CoA ligase (ADP-forming) activity"/>
    <property type="evidence" value="ECO:0007669"/>
    <property type="project" value="TreeGrafter"/>
</dbReference>
<dbReference type="SUPFAM" id="SSF52210">
    <property type="entry name" value="Succinyl-CoA synthetase domains"/>
    <property type="match status" value="2"/>
</dbReference>
<evidence type="ECO:0000259" key="1">
    <source>
        <dbReference type="Pfam" id="PF00549"/>
    </source>
</evidence>
<dbReference type="Proteomes" id="UP000308891">
    <property type="component" value="Unassembled WGS sequence"/>
</dbReference>
<dbReference type="InterPro" id="IPR003781">
    <property type="entry name" value="CoA-bd"/>
</dbReference>
<gene>
    <name evidence="3" type="primary">fdrA</name>
    <name evidence="3" type="ORF">E5K04_07260</name>
</gene>